<evidence type="ECO:0000313" key="3">
    <source>
        <dbReference type="Proteomes" id="UP000651208"/>
    </source>
</evidence>
<accession>A0ABR7QXP5</accession>
<keyword evidence="3" id="KW-1185">Reference proteome</keyword>
<name>A0ABR7QXP5_9GAMM</name>
<proteinExistence type="predicted"/>
<protein>
    <submittedName>
        <fullName evidence="2">Uncharacterized protein</fullName>
    </submittedName>
</protein>
<comment type="caution">
    <text evidence="2">The sequence shown here is derived from an EMBL/GenBank/DDBJ whole genome shotgun (WGS) entry which is preliminary data.</text>
</comment>
<feature type="region of interest" description="Disordered" evidence="1">
    <location>
        <begin position="1"/>
        <end position="46"/>
    </location>
</feature>
<evidence type="ECO:0000313" key="2">
    <source>
        <dbReference type="EMBL" id="MBC9130860.1"/>
    </source>
</evidence>
<feature type="compositionally biased region" description="Polar residues" evidence="1">
    <location>
        <begin position="14"/>
        <end position="23"/>
    </location>
</feature>
<dbReference type="RefSeq" id="WP_187755308.1">
    <property type="nucleotide sequence ID" value="NZ_JABURY010000015.1"/>
</dbReference>
<dbReference type="EMBL" id="JABURY010000015">
    <property type="protein sequence ID" value="MBC9130860.1"/>
    <property type="molecule type" value="Genomic_DNA"/>
</dbReference>
<evidence type="ECO:0000256" key="1">
    <source>
        <dbReference type="SAM" id="MobiDB-lite"/>
    </source>
</evidence>
<reference evidence="2 3" key="1">
    <citation type="submission" date="2020-06" db="EMBL/GenBank/DDBJ databases">
        <title>Frischella cerana isolated from Apis cerana gut homogenate.</title>
        <authorList>
            <person name="Wolter L.A."/>
            <person name="Suenami S."/>
            <person name="Miyazaki R."/>
        </authorList>
    </citation>
    <scope>NUCLEOTIDE SEQUENCE [LARGE SCALE GENOMIC DNA]</scope>
    <source>
        <strain evidence="2 3">Ac13</strain>
    </source>
</reference>
<organism evidence="2 3">
    <name type="scientific">Frischella japonica</name>
    <dbReference type="NCBI Taxonomy" id="2741544"/>
    <lineage>
        <taxon>Bacteria</taxon>
        <taxon>Pseudomonadati</taxon>
        <taxon>Pseudomonadota</taxon>
        <taxon>Gammaproteobacteria</taxon>
        <taxon>Orbales</taxon>
        <taxon>Orbaceae</taxon>
        <taxon>Frischella</taxon>
    </lineage>
</organism>
<sequence>MIIQAQGDGLEKSVSWNRATPPTSKEGLSMLDELTESLTKGERKAR</sequence>
<gene>
    <name evidence="2" type="ORF">FcAc13_06000</name>
</gene>
<dbReference type="Proteomes" id="UP000651208">
    <property type="component" value="Unassembled WGS sequence"/>
</dbReference>